<evidence type="ECO:0000313" key="22">
    <source>
        <dbReference type="RefSeq" id="XP_050550860.1"/>
    </source>
</evidence>
<dbReference type="Gene3D" id="2.60.40.1660">
    <property type="entry name" value="Na, k-atpase alpha subunit"/>
    <property type="match status" value="1"/>
</dbReference>
<evidence type="ECO:0000313" key="21">
    <source>
        <dbReference type="Proteomes" id="UP000829999"/>
    </source>
</evidence>
<evidence type="ECO:0000256" key="18">
    <source>
        <dbReference type="SAM" id="MobiDB-lite"/>
    </source>
</evidence>
<comment type="subcellular location">
    <subcellularLocation>
        <location evidence="1">Cell membrane</location>
        <topology evidence="1">Single-pass type II membrane protein</topology>
    </subcellularLocation>
</comment>
<keyword evidence="8" id="KW-0630">Potassium</keyword>
<keyword evidence="11" id="KW-0915">Sodium</keyword>
<keyword evidence="14" id="KW-1015">Disulfide bond</keyword>
<dbReference type="GeneID" id="118273245"/>
<comment type="function">
    <text evidence="17">This is the non-catalytic component of the active enzyme, which catalyzes the hydrolysis of ATP coupled with the exchange of Na(+) and K(+) ions across the plasma membrane. The beta subunit regulates, through assembly of alpha/beta heterodimers, the number of sodium pumps transported to the plasma membrane.</text>
</comment>
<evidence type="ECO:0000313" key="20">
    <source>
        <dbReference type="EMBL" id="SOQ35210.1"/>
    </source>
</evidence>
<dbReference type="GO" id="GO:0005890">
    <property type="term" value="C:sodium:potassium-exchanging ATPase complex"/>
    <property type="evidence" value="ECO:0007669"/>
    <property type="project" value="InterPro"/>
</dbReference>
<proteinExistence type="inferred from homology"/>
<dbReference type="InterPro" id="IPR038702">
    <property type="entry name" value="Na/K_ATPase_sub_beta_sf"/>
</dbReference>
<dbReference type="Pfam" id="PF00287">
    <property type="entry name" value="Na_K-ATPase"/>
    <property type="match status" value="1"/>
</dbReference>
<feature type="compositionally biased region" description="Basic and acidic residues" evidence="18">
    <location>
        <begin position="1"/>
        <end position="17"/>
    </location>
</feature>
<dbReference type="FunFam" id="2.60.40.1660:FF:000004">
    <property type="entry name" value="sodium/potassium-transporting ATPase subunit beta-2"/>
    <property type="match status" value="1"/>
</dbReference>
<evidence type="ECO:0000256" key="16">
    <source>
        <dbReference type="ARBA" id="ARBA00023201"/>
    </source>
</evidence>
<dbReference type="InterPro" id="IPR000402">
    <property type="entry name" value="Na/K_ATPase_sub_beta"/>
</dbReference>
<organism evidence="20">
    <name type="scientific">Spodoptera frugiperda</name>
    <name type="common">Fall armyworm</name>
    <dbReference type="NCBI Taxonomy" id="7108"/>
    <lineage>
        <taxon>Eukaryota</taxon>
        <taxon>Metazoa</taxon>
        <taxon>Ecdysozoa</taxon>
        <taxon>Arthropoda</taxon>
        <taxon>Hexapoda</taxon>
        <taxon>Insecta</taxon>
        <taxon>Pterygota</taxon>
        <taxon>Neoptera</taxon>
        <taxon>Endopterygota</taxon>
        <taxon>Lepidoptera</taxon>
        <taxon>Glossata</taxon>
        <taxon>Ditrysia</taxon>
        <taxon>Noctuoidea</taxon>
        <taxon>Noctuidae</taxon>
        <taxon>Amphipyrinae</taxon>
        <taxon>Spodoptera</taxon>
    </lineage>
</organism>
<dbReference type="OrthoDB" id="5912413at2759"/>
<sequence length="320" mass="37199">MSRNFRDREEFQMDTKPSKRTGSQKFRYFFYNGDTGEILGRTPESWGKILIFYTIFYAVLAALFAVCMVTFMQHFINPRVPRLQQEYSVIGTSPGLGFRPLPADVRSTLIWYKGTGYESYKYWEDQLIDFLSVYKKKGQTAGAGQNIYNCDFTNLPPPGKVCDVDIRRLDPCIDENHFSFHKSSPCIFLKLNRIYGWRPEYYHGVEDLPSDMPADLQTHIKNLTTYNPNYGNMVWVSCQGETPADKENIGPISYLPFPGFPGYFYPYENAEGYLSPLVAIHLQRPRTGILINIECRAWARNIKYDRRERLGVVHFELMIE</sequence>
<keyword evidence="13 19" id="KW-0472">Membrane</keyword>
<evidence type="ECO:0000256" key="5">
    <source>
        <dbReference type="ARBA" id="ARBA00022538"/>
    </source>
</evidence>
<evidence type="ECO:0000256" key="9">
    <source>
        <dbReference type="ARBA" id="ARBA00022968"/>
    </source>
</evidence>
<evidence type="ECO:0000256" key="10">
    <source>
        <dbReference type="ARBA" id="ARBA00022989"/>
    </source>
</evidence>
<evidence type="ECO:0000256" key="7">
    <source>
        <dbReference type="ARBA" id="ARBA00022692"/>
    </source>
</evidence>
<evidence type="ECO:0000256" key="11">
    <source>
        <dbReference type="ARBA" id="ARBA00023053"/>
    </source>
</evidence>
<evidence type="ECO:0000256" key="6">
    <source>
        <dbReference type="ARBA" id="ARBA00022607"/>
    </source>
</evidence>
<keyword evidence="9" id="KW-0735">Signal-anchor</keyword>
<evidence type="ECO:0000256" key="14">
    <source>
        <dbReference type="ARBA" id="ARBA00023157"/>
    </source>
</evidence>
<keyword evidence="6" id="KW-0740">Sodium/potassium transport</keyword>
<keyword evidence="3" id="KW-0813">Transport</keyword>
<dbReference type="PROSITE" id="PS00390">
    <property type="entry name" value="ATPASE_NA_K_BETA_1"/>
    <property type="match status" value="1"/>
</dbReference>
<evidence type="ECO:0000256" key="4">
    <source>
        <dbReference type="ARBA" id="ARBA00022475"/>
    </source>
</evidence>
<keyword evidence="12" id="KW-0406">Ion transport</keyword>
<name>A0A2H1V2Z3_SPOFR</name>
<gene>
    <name evidence="22" type="primary">LOC118273245</name>
    <name evidence="20" type="ORF">SFRICE_011454</name>
</gene>
<dbReference type="GO" id="GO:0001671">
    <property type="term" value="F:ATPase activator activity"/>
    <property type="evidence" value="ECO:0007669"/>
    <property type="project" value="TreeGrafter"/>
</dbReference>
<keyword evidence="10 19" id="KW-1133">Transmembrane helix</keyword>
<feature type="region of interest" description="Disordered" evidence="18">
    <location>
        <begin position="1"/>
        <end position="20"/>
    </location>
</feature>
<evidence type="ECO:0000256" key="19">
    <source>
        <dbReference type="SAM" id="Phobius"/>
    </source>
</evidence>
<keyword evidence="4" id="KW-1003">Cell membrane</keyword>
<dbReference type="EMBL" id="ODYU01000439">
    <property type="protein sequence ID" value="SOQ35210.1"/>
    <property type="molecule type" value="Genomic_DNA"/>
</dbReference>
<dbReference type="AlphaFoldDB" id="A0A2H1V2Z3"/>
<evidence type="ECO:0000256" key="15">
    <source>
        <dbReference type="ARBA" id="ARBA00023180"/>
    </source>
</evidence>
<dbReference type="GO" id="GO:0006883">
    <property type="term" value="P:intracellular sodium ion homeostasis"/>
    <property type="evidence" value="ECO:0007669"/>
    <property type="project" value="TreeGrafter"/>
</dbReference>
<dbReference type="GO" id="GO:0036376">
    <property type="term" value="P:sodium ion export across plasma membrane"/>
    <property type="evidence" value="ECO:0007669"/>
    <property type="project" value="TreeGrafter"/>
</dbReference>
<evidence type="ECO:0000256" key="3">
    <source>
        <dbReference type="ARBA" id="ARBA00022448"/>
    </source>
</evidence>
<feature type="transmembrane region" description="Helical" evidence="19">
    <location>
        <begin position="50"/>
        <end position="72"/>
    </location>
</feature>
<keyword evidence="21" id="KW-1185">Reference proteome</keyword>
<accession>A0A2H1V2Z3</accession>
<keyword evidence="16" id="KW-0739">Sodium transport</keyword>
<reference evidence="22" key="2">
    <citation type="submission" date="2025-04" db="UniProtKB">
        <authorList>
            <consortium name="RefSeq"/>
        </authorList>
    </citation>
    <scope>IDENTIFICATION</scope>
    <source>
        <tissue evidence="22">Whole larval tissue</tissue>
    </source>
</reference>
<keyword evidence="7 19" id="KW-0812">Transmembrane</keyword>
<dbReference type="GO" id="GO:0030007">
    <property type="term" value="P:intracellular potassium ion homeostasis"/>
    <property type="evidence" value="ECO:0007669"/>
    <property type="project" value="TreeGrafter"/>
</dbReference>
<evidence type="ECO:0000256" key="13">
    <source>
        <dbReference type="ARBA" id="ARBA00023136"/>
    </source>
</evidence>
<comment type="similarity">
    <text evidence="2">Belongs to the X(+)/potassium ATPases subunit beta family.</text>
</comment>
<evidence type="ECO:0000256" key="2">
    <source>
        <dbReference type="ARBA" id="ARBA00005876"/>
    </source>
</evidence>
<keyword evidence="5" id="KW-0633">Potassium transport</keyword>
<dbReference type="PANTHER" id="PTHR11523:SF46">
    <property type="entry name" value="SODIUM_POTASSIUM-TRANSPORTING ATPASE SUBUNIT BETA-2"/>
    <property type="match status" value="1"/>
</dbReference>
<dbReference type="PANTHER" id="PTHR11523">
    <property type="entry name" value="SODIUM/POTASSIUM-DEPENDENT ATPASE BETA SUBUNIT"/>
    <property type="match status" value="1"/>
</dbReference>
<protein>
    <submittedName>
        <fullName evidence="20">SFRICE_011454</fullName>
    </submittedName>
    <submittedName>
        <fullName evidence="22">Sodium/potassium-transporting ATPase subunit beta-2</fullName>
    </submittedName>
</protein>
<dbReference type="GO" id="GO:1990573">
    <property type="term" value="P:potassium ion import across plasma membrane"/>
    <property type="evidence" value="ECO:0007669"/>
    <property type="project" value="TreeGrafter"/>
</dbReference>
<reference evidence="20" key="1">
    <citation type="submission" date="2016-07" db="EMBL/GenBank/DDBJ databases">
        <authorList>
            <person name="Bretaudeau A."/>
        </authorList>
    </citation>
    <scope>NUCLEOTIDE SEQUENCE</scope>
    <source>
        <strain evidence="20">Rice</strain>
        <tissue evidence="20">Whole body</tissue>
    </source>
</reference>
<dbReference type="Proteomes" id="UP000829999">
    <property type="component" value="Chromosome 1"/>
</dbReference>
<keyword evidence="15" id="KW-0325">Glycoprotein</keyword>
<dbReference type="RefSeq" id="XP_050550860.1">
    <property type="nucleotide sequence ID" value="XM_050694903.1"/>
</dbReference>
<evidence type="ECO:0000256" key="17">
    <source>
        <dbReference type="ARBA" id="ARBA00025540"/>
    </source>
</evidence>
<evidence type="ECO:0000256" key="8">
    <source>
        <dbReference type="ARBA" id="ARBA00022958"/>
    </source>
</evidence>
<evidence type="ECO:0000256" key="1">
    <source>
        <dbReference type="ARBA" id="ARBA00004401"/>
    </source>
</evidence>
<evidence type="ECO:0000256" key="12">
    <source>
        <dbReference type="ARBA" id="ARBA00023065"/>
    </source>
</evidence>